<sequence length="77" mass="8718">MATPTSRNAIASDSESLVIEEKPMRSRSEKEQWMLGGTIRRSATPVLLGMHLVKRTPSRLIGPQSRTRISTQSRKRR</sequence>
<dbReference type="PATRIC" id="fig|595434.4.peg.6293"/>
<comment type="caution">
    <text evidence="2">The sequence shown here is derived from an EMBL/GenBank/DDBJ whole genome shotgun (WGS) entry which is preliminary data.</text>
</comment>
<protein>
    <submittedName>
        <fullName evidence="2">Uncharacterized protein</fullName>
    </submittedName>
</protein>
<evidence type="ECO:0000256" key="1">
    <source>
        <dbReference type="SAM" id="MobiDB-lite"/>
    </source>
</evidence>
<organism evidence="2 3">
    <name type="scientific">Rhodopirellula islandica</name>
    <dbReference type="NCBI Taxonomy" id="595434"/>
    <lineage>
        <taxon>Bacteria</taxon>
        <taxon>Pseudomonadati</taxon>
        <taxon>Planctomycetota</taxon>
        <taxon>Planctomycetia</taxon>
        <taxon>Pirellulales</taxon>
        <taxon>Pirellulaceae</taxon>
        <taxon>Rhodopirellula</taxon>
    </lineage>
</organism>
<evidence type="ECO:0000313" key="2">
    <source>
        <dbReference type="EMBL" id="KLU01458.1"/>
    </source>
</evidence>
<feature type="compositionally biased region" description="Basic and acidic residues" evidence="1">
    <location>
        <begin position="19"/>
        <end position="32"/>
    </location>
</feature>
<keyword evidence="3" id="KW-1185">Reference proteome</keyword>
<dbReference type="Proteomes" id="UP000036367">
    <property type="component" value="Unassembled WGS sequence"/>
</dbReference>
<feature type="compositionally biased region" description="Polar residues" evidence="1">
    <location>
        <begin position="1"/>
        <end position="15"/>
    </location>
</feature>
<reference evidence="2" key="1">
    <citation type="submission" date="2015-05" db="EMBL/GenBank/DDBJ databases">
        <title>Permanent draft genome of Rhodopirellula islandicus K833.</title>
        <authorList>
            <person name="Kizina J."/>
            <person name="Richter M."/>
            <person name="Glockner F.O."/>
            <person name="Harder J."/>
        </authorList>
    </citation>
    <scope>NUCLEOTIDE SEQUENCE [LARGE SCALE GENOMIC DNA]</scope>
    <source>
        <strain evidence="2">K833</strain>
    </source>
</reference>
<name>A0A0J1B4D1_RHOIS</name>
<accession>A0A0J1B4D1</accession>
<gene>
    <name evidence="2" type="ORF">RISK_006614</name>
</gene>
<feature type="compositionally biased region" description="Polar residues" evidence="1">
    <location>
        <begin position="64"/>
        <end position="77"/>
    </location>
</feature>
<dbReference type="AlphaFoldDB" id="A0A0J1B4D1"/>
<feature type="region of interest" description="Disordered" evidence="1">
    <location>
        <begin position="1"/>
        <end position="32"/>
    </location>
</feature>
<dbReference type="EMBL" id="LECT01000054">
    <property type="protein sequence ID" value="KLU01458.1"/>
    <property type="molecule type" value="Genomic_DNA"/>
</dbReference>
<feature type="region of interest" description="Disordered" evidence="1">
    <location>
        <begin position="57"/>
        <end position="77"/>
    </location>
</feature>
<evidence type="ECO:0000313" key="3">
    <source>
        <dbReference type="Proteomes" id="UP000036367"/>
    </source>
</evidence>
<proteinExistence type="predicted"/>